<dbReference type="InterPro" id="IPR000909">
    <property type="entry name" value="PLipase_C_PInositol-sp_X_dom"/>
</dbReference>
<dbReference type="SMART" id="SM00148">
    <property type="entry name" value="PLCXc"/>
    <property type="match status" value="1"/>
</dbReference>
<dbReference type="InterPro" id="IPR001192">
    <property type="entry name" value="PI-PLC_fam"/>
</dbReference>
<dbReference type="GO" id="GO:0004435">
    <property type="term" value="F:phosphatidylinositol-4,5-bisphosphate phospholipase C activity"/>
    <property type="evidence" value="ECO:0007669"/>
    <property type="project" value="TreeGrafter"/>
</dbReference>
<dbReference type="GO" id="GO:0005886">
    <property type="term" value="C:plasma membrane"/>
    <property type="evidence" value="ECO:0007669"/>
    <property type="project" value="TreeGrafter"/>
</dbReference>
<reference evidence="2" key="2">
    <citation type="submission" date="2020-11" db="EMBL/GenBank/DDBJ databases">
        <authorList>
            <person name="McCartney M.A."/>
            <person name="Auch B."/>
            <person name="Kono T."/>
            <person name="Mallez S."/>
            <person name="Becker A."/>
            <person name="Gohl D.M."/>
            <person name="Silverstein K.A.T."/>
            <person name="Koren S."/>
            <person name="Bechman K.B."/>
            <person name="Herman A."/>
            <person name="Abrahante J.E."/>
            <person name="Garbe J."/>
        </authorList>
    </citation>
    <scope>NUCLEOTIDE SEQUENCE</scope>
    <source>
        <strain evidence="2">Duluth1</strain>
        <tissue evidence="2">Whole animal</tissue>
    </source>
</reference>
<name>A0A9D4S872_DREPO</name>
<dbReference type="PROSITE" id="PS50007">
    <property type="entry name" value="PIPLC_X_DOMAIN"/>
    <property type="match status" value="1"/>
</dbReference>
<feature type="domain" description="Phosphatidylinositol-specific phospholipase C X" evidence="1">
    <location>
        <begin position="1"/>
        <end position="70"/>
    </location>
</feature>
<dbReference type="PANTHER" id="PTHR10336">
    <property type="entry name" value="PHOSPHOINOSITIDE-SPECIFIC PHOSPHOLIPASE C FAMILY PROTEIN"/>
    <property type="match status" value="1"/>
</dbReference>
<dbReference type="Proteomes" id="UP000828390">
    <property type="component" value="Unassembled WGS sequence"/>
</dbReference>
<dbReference type="GO" id="GO:0035556">
    <property type="term" value="P:intracellular signal transduction"/>
    <property type="evidence" value="ECO:0007669"/>
    <property type="project" value="InterPro"/>
</dbReference>
<dbReference type="Pfam" id="PF00388">
    <property type="entry name" value="PI-PLC-X"/>
    <property type="match status" value="1"/>
</dbReference>
<dbReference type="SUPFAM" id="SSF51695">
    <property type="entry name" value="PLC-like phosphodiesterases"/>
    <property type="match status" value="1"/>
</dbReference>
<gene>
    <name evidence="2" type="ORF">DPMN_018337</name>
</gene>
<dbReference type="Gene3D" id="3.20.20.190">
    <property type="entry name" value="Phosphatidylinositol (PI) phosphodiesterase"/>
    <property type="match status" value="1"/>
</dbReference>
<proteinExistence type="predicted"/>
<evidence type="ECO:0000313" key="2">
    <source>
        <dbReference type="EMBL" id="KAH3894180.1"/>
    </source>
</evidence>
<protein>
    <recommendedName>
        <fullName evidence="1">Phosphatidylinositol-specific phospholipase C X domain-containing protein</fullName>
    </recommendedName>
</protein>
<dbReference type="EMBL" id="JAIWYP010000001">
    <property type="protein sequence ID" value="KAH3894180.1"/>
    <property type="molecule type" value="Genomic_DNA"/>
</dbReference>
<evidence type="ECO:0000313" key="3">
    <source>
        <dbReference type="Proteomes" id="UP000828390"/>
    </source>
</evidence>
<dbReference type="GO" id="GO:0006629">
    <property type="term" value="P:lipid metabolic process"/>
    <property type="evidence" value="ECO:0007669"/>
    <property type="project" value="InterPro"/>
</dbReference>
<accession>A0A9D4S872</accession>
<dbReference type="InterPro" id="IPR017946">
    <property type="entry name" value="PLC-like_Pdiesterase_TIM-brl"/>
</dbReference>
<sequence length="78" mass="8961">MFDIFCFLPLSRYPVILSIENHCSVKQQKVMVDHMTSILGDKLFKGKVDLEHGTLPSPEELKHKILIKVCTILDEIHV</sequence>
<comment type="caution">
    <text evidence="2">The sequence shown here is derived from an EMBL/GenBank/DDBJ whole genome shotgun (WGS) entry which is preliminary data.</text>
</comment>
<keyword evidence="3" id="KW-1185">Reference proteome</keyword>
<reference evidence="2" key="1">
    <citation type="journal article" date="2019" name="bioRxiv">
        <title>The Genome of the Zebra Mussel, Dreissena polymorpha: A Resource for Invasive Species Research.</title>
        <authorList>
            <person name="McCartney M.A."/>
            <person name="Auch B."/>
            <person name="Kono T."/>
            <person name="Mallez S."/>
            <person name="Zhang Y."/>
            <person name="Obille A."/>
            <person name="Becker A."/>
            <person name="Abrahante J.E."/>
            <person name="Garbe J."/>
            <person name="Badalamenti J.P."/>
            <person name="Herman A."/>
            <person name="Mangelson H."/>
            <person name="Liachko I."/>
            <person name="Sullivan S."/>
            <person name="Sone E.D."/>
            <person name="Koren S."/>
            <person name="Silverstein K.A.T."/>
            <person name="Beckman K.B."/>
            <person name="Gohl D.M."/>
        </authorList>
    </citation>
    <scope>NUCLEOTIDE SEQUENCE</scope>
    <source>
        <strain evidence="2">Duluth1</strain>
        <tissue evidence="2">Whole animal</tissue>
    </source>
</reference>
<dbReference type="AlphaFoldDB" id="A0A9D4S872"/>
<organism evidence="2 3">
    <name type="scientific">Dreissena polymorpha</name>
    <name type="common">Zebra mussel</name>
    <name type="synonym">Mytilus polymorpha</name>
    <dbReference type="NCBI Taxonomy" id="45954"/>
    <lineage>
        <taxon>Eukaryota</taxon>
        <taxon>Metazoa</taxon>
        <taxon>Spiralia</taxon>
        <taxon>Lophotrochozoa</taxon>
        <taxon>Mollusca</taxon>
        <taxon>Bivalvia</taxon>
        <taxon>Autobranchia</taxon>
        <taxon>Heteroconchia</taxon>
        <taxon>Euheterodonta</taxon>
        <taxon>Imparidentia</taxon>
        <taxon>Neoheterodontei</taxon>
        <taxon>Myida</taxon>
        <taxon>Dreissenoidea</taxon>
        <taxon>Dreissenidae</taxon>
        <taxon>Dreissena</taxon>
    </lineage>
</organism>
<evidence type="ECO:0000259" key="1">
    <source>
        <dbReference type="SMART" id="SM00148"/>
    </source>
</evidence>
<dbReference type="PANTHER" id="PTHR10336:SF209">
    <property type="entry name" value="PHOSPHOINOSITIDE PHOSPHOLIPASE C"/>
    <property type="match status" value="1"/>
</dbReference>